<feature type="signal peptide" evidence="1">
    <location>
        <begin position="1"/>
        <end position="28"/>
    </location>
</feature>
<keyword evidence="1" id="KW-0732">Signal</keyword>
<evidence type="ECO:0000313" key="3">
    <source>
        <dbReference type="EMBL" id="VEU40461.1"/>
    </source>
</evidence>
<gene>
    <name evidence="3" type="ORF">PSNMU_V1.4_AUG-EV-PASAV3_0072820</name>
</gene>
<feature type="domain" description="AB hydrolase-1" evidence="2">
    <location>
        <begin position="90"/>
        <end position="355"/>
    </location>
</feature>
<dbReference type="AlphaFoldDB" id="A0A448ZES6"/>
<reference evidence="3 4" key="1">
    <citation type="submission" date="2019-01" db="EMBL/GenBank/DDBJ databases">
        <authorList>
            <person name="Ferrante I. M."/>
        </authorList>
    </citation>
    <scope>NUCLEOTIDE SEQUENCE [LARGE SCALE GENOMIC DNA]</scope>
    <source>
        <strain evidence="3 4">B856</strain>
    </source>
</reference>
<feature type="chain" id="PRO_5019378728" description="AB hydrolase-1 domain-containing protein" evidence="1">
    <location>
        <begin position="29"/>
        <end position="376"/>
    </location>
</feature>
<evidence type="ECO:0000313" key="4">
    <source>
        <dbReference type="Proteomes" id="UP000291116"/>
    </source>
</evidence>
<dbReference type="SUPFAM" id="SSF53474">
    <property type="entry name" value="alpha/beta-Hydrolases"/>
    <property type="match status" value="1"/>
</dbReference>
<dbReference type="Pfam" id="PF12697">
    <property type="entry name" value="Abhydrolase_6"/>
    <property type="match status" value="1"/>
</dbReference>
<accession>A0A448ZES6</accession>
<name>A0A448ZES6_9STRA</name>
<dbReference type="GO" id="GO:0052689">
    <property type="term" value="F:carboxylic ester hydrolase activity"/>
    <property type="evidence" value="ECO:0007669"/>
    <property type="project" value="TreeGrafter"/>
</dbReference>
<dbReference type="Gene3D" id="3.40.50.1820">
    <property type="entry name" value="alpha/beta hydrolase"/>
    <property type="match status" value="1"/>
</dbReference>
<dbReference type="GO" id="GO:0042171">
    <property type="term" value="F:lysophosphatidic acid acyltransferase activity"/>
    <property type="evidence" value="ECO:0007669"/>
    <property type="project" value="TreeGrafter"/>
</dbReference>
<evidence type="ECO:0000259" key="2">
    <source>
        <dbReference type="Pfam" id="PF12697"/>
    </source>
</evidence>
<dbReference type="OrthoDB" id="8119704at2759"/>
<organism evidence="3 4">
    <name type="scientific">Pseudo-nitzschia multistriata</name>
    <dbReference type="NCBI Taxonomy" id="183589"/>
    <lineage>
        <taxon>Eukaryota</taxon>
        <taxon>Sar</taxon>
        <taxon>Stramenopiles</taxon>
        <taxon>Ochrophyta</taxon>
        <taxon>Bacillariophyta</taxon>
        <taxon>Bacillariophyceae</taxon>
        <taxon>Bacillariophycidae</taxon>
        <taxon>Bacillariales</taxon>
        <taxon>Bacillariaceae</taxon>
        <taxon>Pseudo-nitzschia</taxon>
    </lineage>
</organism>
<dbReference type="Proteomes" id="UP000291116">
    <property type="component" value="Unassembled WGS sequence"/>
</dbReference>
<protein>
    <recommendedName>
        <fullName evidence="2">AB hydrolase-1 domain-containing protein</fullName>
    </recommendedName>
</protein>
<dbReference type="PANTHER" id="PTHR42886:SF42">
    <property type="entry name" value="ALPHA_BETA-HYDROLASES SUPERFAMILY PROTEIN"/>
    <property type="match status" value="1"/>
</dbReference>
<proteinExistence type="predicted"/>
<dbReference type="InterPro" id="IPR029058">
    <property type="entry name" value="AB_hydrolase_fold"/>
</dbReference>
<dbReference type="PROSITE" id="PS51257">
    <property type="entry name" value="PROKAR_LIPOPROTEIN"/>
    <property type="match status" value="1"/>
</dbReference>
<dbReference type="EMBL" id="CAACVS010000281">
    <property type="protein sequence ID" value="VEU40461.1"/>
    <property type="molecule type" value="Genomic_DNA"/>
</dbReference>
<sequence length="376" mass="40834">MVPCARELLFLVCATLVILLGCLGSTDALAGPSQPRNNGPVTIKDERIVLPNGVRAQVVSALPEGWPRQQNQDEILSKKGVDEEKPKPPILFLHGSFHGAWCWQEHYIPFFVERGHPCVAFSWKGTGGTPAGEGVTKVRVVEDHCADLEALLDCLPSILGDTGSVGDESLRPIVVSHSMGGVVVMKFLEKMARSKDLQPSELFRGIVSMCSVPPSGNSKTTMRYLRRSLVDTYKITVGFVLKKVITDDAICRECFFGGTGKGPEPGVSDEDLARYQGYFERDTRAILDVTDLNQIVPSRSADSGGRAPFVADLPPCLVVGARDDFIVDAVANAETATYYGTSAPVYVDSPHDVMLGGQWRNGADALHDWIQETFLA</sequence>
<dbReference type="GO" id="GO:0055088">
    <property type="term" value="P:lipid homeostasis"/>
    <property type="evidence" value="ECO:0007669"/>
    <property type="project" value="TreeGrafter"/>
</dbReference>
<dbReference type="InterPro" id="IPR000073">
    <property type="entry name" value="AB_hydrolase_1"/>
</dbReference>
<dbReference type="GO" id="GO:0006654">
    <property type="term" value="P:phosphatidic acid biosynthetic process"/>
    <property type="evidence" value="ECO:0007669"/>
    <property type="project" value="TreeGrafter"/>
</dbReference>
<dbReference type="PANTHER" id="PTHR42886">
    <property type="entry name" value="RE40534P-RELATED"/>
    <property type="match status" value="1"/>
</dbReference>
<evidence type="ECO:0000256" key="1">
    <source>
        <dbReference type="SAM" id="SignalP"/>
    </source>
</evidence>
<keyword evidence="4" id="KW-1185">Reference proteome</keyword>